<evidence type="ECO:0000313" key="2">
    <source>
        <dbReference type="EMBL" id="CAF4412012.1"/>
    </source>
</evidence>
<organism evidence="2 4">
    <name type="scientific">Rotaria magnacalcarata</name>
    <dbReference type="NCBI Taxonomy" id="392030"/>
    <lineage>
        <taxon>Eukaryota</taxon>
        <taxon>Metazoa</taxon>
        <taxon>Spiralia</taxon>
        <taxon>Gnathifera</taxon>
        <taxon>Rotifera</taxon>
        <taxon>Eurotatoria</taxon>
        <taxon>Bdelloidea</taxon>
        <taxon>Philodinida</taxon>
        <taxon>Philodinidae</taxon>
        <taxon>Rotaria</taxon>
    </lineage>
</organism>
<dbReference type="EMBL" id="CAJOBJ010188300">
    <property type="protein sequence ID" value="CAF4944202.1"/>
    <property type="molecule type" value="Genomic_DNA"/>
</dbReference>
<sequence>MSRLLGNTYPLNPQVTNSRMSPAPATEWEDLRKQARQNENEIDS</sequence>
<name>A0A8S2W8G5_9BILA</name>
<evidence type="ECO:0000313" key="4">
    <source>
        <dbReference type="Proteomes" id="UP000681967"/>
    </source>
</evidence>
<protein>
    <submittedName>
        <fullName evidence="2">Uncharacterized protein</fullName>
    </submittedName>
</protein>
<feature type="compositionally biased region" description="Polar residues" evidence="1">
    <location>
        <begin position="9"/>
        <end position="20"/>
    </location>
</feature>
<feature type="non-terminal residue" evidence="2">
    <location>
        <position position="44"/>
    </location>
</feature>
<proteinExistence type="predicted"/>
<reference evidence="2" key="1">
    <citation type="submission" date="2021-02" db="EMBL/GenBank/DDBJ databases">
        <authorList>
            <person name="Nowell W R."/>
        </authorList>
    </citation>
    <scope>NUCLEOTIDE SEQUENCE</scope>
</reference>
<dbReference type="Proteomes" id="UP000681967">
    <property type="component" value="Unassembled WGS sequence"/>
</dbReference>
<evidence type="ECO:0000313" key="3">
    <source>
        <dbReference type="EMBL" id="CAF4944202.1"/>
    </source>
</evidence>
<evidence type="ECO:0000256" key="1">
    <source>
        <dbReference type="SAM" id="MobiDB-lite"/>
    </source>
</evidence>
<feature type="region of interest" description="Disordered" evidence="1">
    <location>
        <begin position="1"/>
        <end position="29"/>
    </location>
</feature>
<comment type="caution">
    <text evidence="2">The sequence shown here is derived from an EMBL/GenBank/DDBJ whole genome shotgun (WGS) entry which is preliminary data.</text>
</comment>
<gene>
    <name evidence="2" type="ORF">BYL167_LOCUS32041</name>
    <name evidence="3" type="ORF">GIL414_LOCUS53979</name>
</gene>
<dbReference type="AlphaFoldDB" id="A0A8S2W8G5"/>
<dbReference type="Proteomes" id="UP000681720">
    <property type="component" value="Unassembled WGS sequence"/>
</dbReference>
<accession>A0A8S2W8G5</accession>
<dbReference type="EMBL" id="CAJOBH010058184">
    <property type="protein sequence ID" value="CAF4412012.1"/>
    <property type="molecule type" value="Genomic_DNA"/>
</dbReference>